<evidence type="ECO:0000313" key="2">
    <source>
        <dbReference type="Proteomes" id="UP000827872"/>
    </source>
</evidence>
<keyword evidence="2" id="KW-1185">Reference proteome</keyword>
<name>A0ACB8FSW7_9SAUR</name>
<sequence>MFLSAGDRKWSTGDRKCAPELSRGWLAFSWGQDFRLGMEAGGDSLREPDSSAVSSLENMEQRKPDDPTATETPENCFSNETEPARPLCLTQETVEISKTAKGTLSSQACREAEQMRDVLGSYVCHGDSSARVRQPLWGEQMSGVPVLQSGLSDTNGIFKTSHPREAQLWNAGSNFLPGKYGSARMFSPFSVRVELKTRIPATDQTNGAAKPTHPDSGKIETADAAADLPEEQTEDADIRLPAFCSRKPESPPQPTEDEDPALLAMFHTVASSRLAVRSQQKDEPDFTPVQKLAILQELYHTKPLVFLERFRTALREDHLPCFRHLSGNYEADFYCAEVRRAGLGKTRHTRVRNKRYAALQQLIQGTGCSRLIGLLEPHTLNLMRQPSIAKARQTLTPDEPFMWSLCPSAGGEYFSDEQMRSRDPLLYEQYIGQYLSDQELQELGSCKQEAACSLSGVLLDSYQEDILQQRLQVQQEQEEACLEKEEETDSDSSDDEAMVSSPKDHWVPDPEEKAFLREEFTSRMYQRFLDGKDRDFDYSEVDENPDFDNLDIVSRDEEERYFDGEEPEEADSMEAE</sequence>
<dbReference type="EMBL" id="CM037619">
    <property type="protein sequence ID" value="KAH8008395.1"/>
    <property type="molecule type" value="Genomic_DNA"/>
</dbReference>
<dbReference type="Proteomes" id="UP000827872">
    <property type="component" value="Linkage Group LG06"/>
</dbReference>
<comment type="caution">
    <text evidence="1">The sequence shown here is derived from an EMBL/GenBank/DDBJ whole genome shotgun (WGS) entry which is preliminary data.</text>
</comment>
<protein>
    <submittedName>
        <fullName evidence="1">Uncharacterized protein</fullName>
    </submittedName>
</protein>
<accession>A0ACB8FSW7</accession>
<reference evidence="1" key="1">
    <citation type="submission" date="2021-08" db="EMBL/GenBank/DDBJ databases">
        <title>The first chromosome-level gecko genome reveals the dynamic sex chromosomes of Neotropical dwarf geckos (Sphaerodactylidae: Sphaerodactylus).</title>
        <authorList>
            <person name="Pinto B.J."/>
            <person name="Keating S.E."/>
            <person name="Gamble T."/>
        </authorList>
    </citation>
    <scope>NUCLEOTIDE SEQUENCE</scope>
    <source>
        <strain evidence="1">TG3544</strain>
    </source>
</reference>
<gene>
    <name evidence="1" type="ORF">K3G42_029427</name>
</gene>
<evidence type="ECO:0000313" key="1">
    <source>
        <dbReference type="EMBL" id="KAH8008395.1"/>
    </source>
</evidence>
<proteinExistence type="predicted"/>
<organism evidence="1 2">
    <name type="scientific">Sphaerodactylus townsendi</name>
    <dbReference type="NCBI Taxonomy" id="933632"/>
    <lineage>
        <taxon>Eukaryota</taxon>
        <taxon>Metazoa</taxon>
        <taxon>Chordata</taxon>
        <taxon>Craniata</taxon>
        <taxon>Vertebrata</taxon>
        <taxon>Euteleostomi</taxon>
        <taxon>Lepidosauria</taxon>
        <taxon>Squamata</taxon>
        <taxon>Bifurcata</taxon>
        <taxon>Gekkota</taxon>
        <taxon>Sphaerodactylidae</taxon>
        <taxon>Sphaerodactylus</taxon>
    </lineage>
</organism>